<dbReference type="PANTHER" id="PTHR24104:SF50">
    <property type="entry name" value="SMP-30_GLUCONOLACTONASE_LRE-LIKE REGION DOMAIN-CONTAINING PROTEIN"/>
    <property type="match status" value="1"/>
</dbReference>
<dbReference type="GO" id="GO:0000209">
    <property type="term" value="P:protein polyubiquitination"/>
    <property type="evidence" value="ECO:0007669"/>
    <property type="project" value="TreeGrafter"/>
</dbReference>
<dbReference type="PROSITE" id="PS51125">
    <property type="entry name" value="NHL"/>
    <property type="match status" value="6"/>
</dbReference>
<dbReference type="InterPro" id="IPR001258">
    <property type="entry name" value="NHL_repeat"/>
</dbReference>
<evidence type="ECO:0000256" key="1">
    <source>
        <dbReference type="ARBA" id="ARBA00022737"/>
    </source>
</evidence>
<dbReference type="EMBL" id="OV696699">
    <property type="protein sequence ID" value="CAH1245521.1"/>
    <property type="molecule type" value="Genomic_DNA"/>
</dbReference>
<reference evidence="3" key="1">
    <citation type="submission" date="2022-01" db="EMBL/GenBank/DDBJ databases">
        <authorList>
            <person name="Braso-Vives M."/>
        </authorList>
    </citation>
    <scope>NUCLEOTIDE SEQUENCE</scope>
</reference>
<dbReference type="SUPFAM" id="SSF50956">
    <property type="entry name" value="Thermostable phytase (3-phytase)"/>
    <property type="match status" value="1"/>
</dbReference>
<dbReference type="Gene3D" id="2.40.10.500">
    <property type="match status" value="2"/>
</dbReference>
<dbReference type="SUPFAM" id="SSF101898">
    <property type="entry name" value="NHL repeat"/>
    <property type="match status" value="2"/>
</dbReference>
<proteinExistence type="predicted"/>
<dbReference type="InterPro" id="IPR050952">
    <property type="entry name" value="TRIM-NHL_E3_ligases"/>
</dbReference>
<evidence type="ECO:0000313" key="4">
    <source>
        <dbReference type="Proteomes" id="UP000838412"/>
    </source>
</evidence>
<gene>
    <name evidence="3" type="primary">TRIM2</name>
    <name evidence="3" type="ORF">BLAG_LOCUS7819</name>
</gene>
<dbReference type="PANTHER" id="PTHR24104">
    <property type="entry name" value="E3 UBIQUITIN-PROTEIN LIGASE NHLRC1-RELATED"/>
    <property type="match status" value="1"/>
</dbReference>
<dbReference type="FunFam" id="2.40.10.500:FF:000001">
    <property type="entry name" value="tripartite motif-containing protein 3-like"/>
    <property type="match status" value="1"/>
</dbReference>
<feature type="repeat" description="NHL" evidence="2">
    <location>
        <begin position="236"/>
        <end position="278"/>
    </location>
</feature>
<dbReference type="InterPro" id="IPR011042">
    <property type="entry name" value="6-blade_b-propeller_TolB-like"/>
</dbReference>
<feature type="repeat" description="NHL" evidence="2">
    <location>
        <begin position="282"/>
        <end position="325"/>
    </location>
</feature>
<dbReference type="Gene3D" id="2.120.10.30">
    <property type="entry name" value="TolB, C-terminal domain"/>
    <property type="match status" value="2"/>
</dbReference>
<accession>A0A8J9Z1Q1</accession>
<keyword evidence="4" id="KW-1185">Reference proteome</keyword>
<dbReference type="GO" id="GO:0061630">
    <property type="term" value="F:ubiquitin protein ligase activity"/>
    <property type="evidence" value="ECO:0007669"/>
    <property type="project" value="TreeGrafter"/>
</dbReference>
<organism evidence="3 4">
    <name type="scientific">Branchiostoma lanceolatum</name>
    <name type="common">Common lancelet</name>
    <name type="synonym">Amphioxus lanceolatum</name>
    <dbReference type="NCBI Taxonomy" id="7740"/>
    <lineage>
        <taxon>Eukaryota</taxon>
        <taxon>Metazoa</taxon>
        <taxon>Chordata</taxon>
        <taxon>Cephalochordata</taxon>
        <taxon>Leptocardii</taxon>
        <taxon>Amphioxiformes</taxon>
        <taxon>Branchiostomatidae</taxon>
        <taxon>Branchiostoma</taxon>
    </lineage>
</organism>
<feature type="repeat" description="NHL" evidence="2">
    <location>
        <begin position="576"/>
        <end position="619"/>
    </location>
</feature>
<dbReference type="Pfam" id="PF01436">
    <property type="entry name" value="NHL"/>
    <property type="match status" value="1"/>
</dbReference>
<dbReference type="AlphaFoldDB" id="A0A8J9Z1Q1"/>
<dbReference type="Proteomes" id="UP000838412">
    <property type="component" value="Chromosome 14"/>
</dbReference>
<evidence type="ECO:0000256" key="2">
    <source>
        <dbReference type="PROSITE-ProRule" id="PRU00504"/>
    </source>
</evidence>
<dbReference type="GO" id="GO:0043161">
    <property type="term" value="P:proteasome-mediated ubiquitin-dependent protein catabolic process"/>
    <property type="evidence" value="ECO:0007669"/>
    <property type="project" value="TreeGrafter"/>
</dbReference>
<feature type="repeat" description="NHL" evidence="2">
    <location>
        <begin position="385"/>
        <end position="428"/>
    </location>
</feature>
<name>A0A8J9Z1Q1_BRALA</name>
<keyword evidence="1" id="KW-0677">Repeat</keyword>
<evidence type="ECO:0000313" key="3">
    <source>
        <dbReference type="EMBL" id="CAH1245521.1"/>
    </source>
</evidence>
<sequence length="665" mass="72181">MDNIIRNLDYTDEGLEPLGLTDRNSWRGNAVAPSLQWLGVVHSVSYNVLPPPQASDRKLAADVTVASGPPPPAATLHYVTKKETMAPQSSTIKFGGKGTGPGKFNTPRGVLVSYDNEIFVSDMGNRRVQVFNMDGVFLREFPTVVPKTAHVMKPYDITIDGSGHLWVLGRDGAAEFVVQYNKEGKTVDSDGHPTNKFSLPPSGRARGIGLDRSRQHILVTGGDASSAIVKILEHDGSLVREFGQDGVLKHPRDVTVNKDGNILVLDKDPNFVHVYDKEGKLQLSFGLPGTGDGQMKAPRNICHDNAGNIVVADWGNRRVELFTSKGEHMRHVGVRDGMGQVHGVAIAPDGKVVVTDWVNHEVTILPNDEDVSYPIREKTSTGSVLIKFGGRGSGPGKFVTPRGVLVSYDNEIFVTDMGNKRVQVFDMEGVFLREFPTVVPKTETVMKPYDITIDGGGQLWVLGREGSAEFVVQYTKDGGTMVSNGQPTNKFSLPPDGRARGIGLDRRRQHILVTGGDASGAIVKVLEHDGSLVREFGQDGALAHPRDITVNKDGNILVLDRDPQFVHFYDETGKLQSSFGSPGTGDGQMKHPRNICHDNAGNIVVADWGNRRIEMFSPKGEHMHHVGIKGGMGEVHGIAVAPDGKVVMSDWVNDTITILQSSEAV</sequence>
<feature type="repeat" description="NHL" evidence="2">
    <location>
        <begin position="342"/>
        <end position="368"/>
    </location>
</feature>
<protein>
    <submittedName>
        <fullName evidence="3">TRIM2 protein</fullName>
    </submittedName>
</protein>
<dbReference type="OrthoDB" id="654191at2759"/>
<feature type="repeat" description="NHL" evidence="2">
    <location>
        <begin position="93"/>
        <end position="134"/>
    </location>
</feature>